<feature type="repeat" description="ANK" evidence="1">
    <location>
        <begin position="837"/>
        <end position="884"/>
    </location>
</feature>
<sequence>MWICVSEAIIRLGGMTYKPRCEELIQMNLNKDILTYIRHDLCELRDEISDQIGTLKTQTATNQRSITLLHSECSTQGRNMKLITKNVTTQIEDLSLEIKKYEENIIPKNIRAQHKQYLDEWIKDDQMFVVTKATKYVKSFLKYKRNVVVVTGSSGNGKSSIIHHIALELCFKYGYEVIPFVTGPQDIINFRDPTTKQVFVVVDICGKEAINLSLVELWRDNSEKLAKIFELMKKKWLKLEYAPILERDKIQKVVDECGININLESKRECLKCCFESLELTYLKKFGNIYIMIHDKIHEIAAFLYGQHLTECFIKYAPTSFVRDHYRFQSFERKENDKIITLSENMKGEYLNRLIRDMKQGYIVSTLSNKNLVIDTIRAEIIKAFKHDPYVRLAMKQYSHSMYSAPIMEAAAQGFADIVKVLIDLKYVECDVNFSNWFWKTPLFAACEGGHTTVIKLLLENGAKFYGYGEHGWSLLHVSCSKGQIGVVKFLLQKSFGIFKKKKRKRSNRVTAYAAREKIENYVNISKVDSQGRSSLFLACKEGHTNIVKLLLDRNADPIKSNDRGQSPLMSACKKGHQNIVELLLKKNANRGWAGQSPLYEACEGGHIEVVKILLKNNADVTQSAKYGKTPLYAACKGGHTCIVKELLENKADIFQSDKFGKSPLYMACQTGSNDTVHLLLENGANVNQCDQRNQSPLFVACGRGYLDIAKLLLKTNNSISKCDVHGQTPLHIACEGGHIDIVELLLDNGAKINQKGRTGQTPIYFACSRGLFDVVNVLLNNNDDVLIRNKYKRSPLYEAWCDKFGTSPLHTACKGAHEEIVKLLLQKNVDIDQCDSCGQSPLHIACRGNNSQHDPLELFTYDESYTDIVHILLEMHADVTLCDNQGFTPLSIAKTFGNVDIVCLFSQNNCNRYTPL</sequence>
<gene>
    <name evidence="3" type="ORF">MCOR_55299</name>
</gene>
<dbReference type="SMART" id="SM00248">
    <property type="entry name" value="ANK"/>
    <property type="match status" value="14"/>
</dbReference>
<dbReference type="Proteomes" id="UP000507470">
    <property type="component" value="Unassembled WGS sequence"/>
</dbReference>
<feature type="repeat" description="ANK" evidence="1">
    <location>
        <begin position="725"/>
        <end position="757"/>
    </location>
</feature>
<organism evidence="3 4">
    <name type="scientific">Mytilus coruscus</name>
    <name type="common">Sea mussel</name>
    <dbReference type="NCBI Taxonomy" id="42192"/>
    <lineage>
        <taxon>Eukaryota</taxon>
        <taxon>Metazoa</taxon>
        <taxon>Spiralia</taxon>
        <taxon>Lophotrochozoa</taxon>
        <taxon>Mollusca</taxon>
        <taxon>Bivalvia</taxon>
        <taxon>Autobranchia</taxon>
        <taxon>Pteriomorphia</taxon>
        <taxon>Mytilida</taxon>
        <taxon>Mytiloidea</taxon>
        <taxon>Mytilidae</taxon>
        <taxon>Mytilinae</taxon>
        <taxon>Mytilus</taxon>
    </lineage>
</organism>
<dbReference type="Pfam" id="PF12796">
    <property type="entry name" value="Ank_2"/>
    <property type="match status" value="4"/>
</dbReference>
<evidence type="ECO:0000259" key="2">
    <source>
        <dbReference type="Pfam" id="PF20720"/>
    </source>
</evidence>
<evidence type="ECO:0000313" key="4">
    <source>
        <dbReference type="Proteomes" id="UP000507470"/>
    </source>
</evidence>
<dbReference type="OrthoDB" id="1658288at2759"/>
<dbReference type="Gene3D" id="1.25.40.20">
    <property type="entry name" value="Ankyrin repeat-containing domain"/>
    <property type="match status" value="4"/>
</dbReference>
<dbReference type="EMBL" id="CACVKT020009759">
    <property type="protein sequence ID" value="CAC5423322.1"/>
    <property type="molecule type" value="Genomic_DNA"/>
</dbReference>
<dbReference type="Gene3D" id="3.40.50.300">
    <property type="entry name" value="P-loop containing nucleotide triphosphate hydrolases"/>
    <property type="match status" value="1"/>
</dbReference>
<dbReference type="PANTHER" id="PTHR24118:SF99">
    <property type="entry name" value="POTE ANKYRIN DOMAIN FAMILY MEMBER 3C-RELATED"/>
    <property type="match status" value="1"/>
</dbReference>
<feature type="repeat" description="ANK" evidence="1">
    <location>
        <begin position="563"/>
        <end position="589"/>
    </location>
</feature>
<dbReference type="Pfam" id="PF20720">
    <property type="entry name" value="nSTAND3"/>
    <property type="match status" value="1"/>
</dbReference>
<dbReference type="AlphaFoldDB" id="A0A6J8EUD9"/>
<protein>
    <recommendedName>
        <fullName evidence="2">Novel STAND NTPase 3 domain-containing protein</fullName>
    </recommendedName>
</protein>
<proteinExistence type="predicted"/>
<dbReference type="PROSITE" id="PS50297">
    <property type="entry name" value="ANK_REP_REGION"/>
    <property type="match status" value="9"/>
</dbReference>
<dbReference type="InterPro" id="IPR036770">
    <property type="entry name" value="Ankyrin_rpt-contain_sf"/>
</dbReference>
<dbReference type="PANTHER" id="PTHR24118">
    <property type="entry name" value="POTE ANKYRIN DOMAIN"/>
    <property type="match status" value="1"/>
</dbReference>
<feature type="repeat" description="ANK" evidence="1">
    <location>
        <begin position="626"/>
        <end position="658"/>
    </location>
</feature>
<keyword evidence="4" id="KW-1185">Reference proteome</keyword>
<feature type="repeat" description="ANK" evidence="1">
    <location>
        <begin position="437"/>
        <end position="462"/>
    </location>
</feature>
<dbReference type="PROSITE" id="PS50088">
    <property type="entry name" value="ANK_REPEAT"/>
    <property type="match status" value="10"/>
</dbReference>
<dbReference type="SUPFAM" id="SSF48403">
    <property type="entry name" value="Ankyrin repeat"/>
    <property type="match status" value="2"/>
</dbReference>
<evidence type="ECO:0000313" key="3">
    <source>
        <dbReference type="EMBL" id="CAC5423322.1"/>
    </source>
</evidence>
<feature type="repeat" description="ANK" evidence="1">
    <location>
        <begin position="804"/>
        <end position="836"/>
    </location>
</feature>
<feature type="repeat" description="ANK" evidence="1">
    <location>
        <begin position="758"/>
        <end position="790"/>
    </location>
</feature>
<dbReference type="InterPro" id="IPR027417">
    <property type="entry name" value="P-loop_NTPase"/>
</dbReference>
<feature type="repeat" description="ANK" evidence="1">
    <location>
        <begin position="593"/>
        <end position="625"/>
    </location>
</feature>
<reference evidence="3 4" key="1">
    <citation type="submission" date="2020-06" db="EMBL/GenBank/DDBJ databases">
        <authorList>
            <person name="Li R."/>
            <person name="Bekaert M."/>
        </authorList>
    </citation>
    <scope>NUCLEOTIDE SEQUENCE [LARGE SCALE GENOMIC DNA]</scope>
    <source>
        <strain evidence="4">wild</strain>
    </source>
</reference>
<feature type="domain" description="Novel STAND NTPase 3" evidence="2">
    <location>
        <begin position="128"/>
        <end position="230"/>
    </location>
</feature>
<dbReference type="Pfam" id="PF00023">
    <property type="entry name" value="Ank"/>
    <property type="match status" value="2"/>
</dbReference>
<feature type="repeat" description="ANK" evidence="1">
    <location>
        <begin position="530"/>
        <end position="562"/>
    </location>
</feature>
<keyword evidence="1" id="KW-0040">ANK repeat</keyword>
<dbReference type="PRINTS" id="PR01415">
    <property type="entry name" value="ANKYRIN"/>
</dbReference>
<evidence type="ECO:0000256" key="1">
    <source>
        <dbReference type="PROSITE-ProRule" id="PRU00023"/>
    </source>
</evidence>
<accession>A0A6J8EUD9</accession>
<dbReference type="SUPFAM" id="SSF52540">
    <property type="entry name" value="P-loop containing nucleoside triphosphate hydrolases"/>
    <property type="match status" value="2"/>
</dbReference>
<dbReference type="InterPro" id="IPR049050">
    <property type="entry name" value="nSTAND3"/>
</dbReference>
<dbReference type="InterPro" id="IPR002110">
    <property type="entry name" value="Ankyrin_rpt"/>
</dbReference>
<feature type="repeat" description="ANK" evidence="1">
    <location>
        <begin position="659"/>
        <end position="691"/>
    </location>
</feature>
<name>A0A6J8EUD9_MYTCO</name>